<dbReference type="Proteomes" id="UP000655523">
    <property type="component" value="Unassembled WGS sequence"/>
</dbReference>
<comment type="caution">
    <text evidence="1">The sequence shown here is derived from an EMBL/GenBank/DDBJ whole genome shotgun (WGS) entry which is preliminary data.</text>
</comment>
<sequence length="52" mass="5980">MAKTKKSARTTLPPSIGKVLKRLHHPLDVILLCVRWYVAYSLSLRNLEEMMA</sequence>
<gene>
    <name evidence="1" type="ORF">GNZ13_20910</name>
</gene>
<evidence type="ECO:0000313" key="2">
    <source>
        <dbReference type="Proteomes" id="UP000655523"/>
    </source>
</evidence>
<name>A0A972SMT8_9BURK</name>
<reference evidence="1 2" key="1">
    <citation type="submission" date="2019-11" db="EMBL/GenBank/DDBJ databases">
        <title>Metabolism of dissolved organic matter in forest soils.</title>
        <authorList>
            <person name="Cyle K.T."/>
            <person name="Wilhelm R.C."/>
            <person name="Martinez C.E."/>
        </authorList>
    </citation>
    <scope>NUCLEOTIDE SEQUENCE [LARGE SCALE GENOMIC DNA]</scope>
    <source>
        <strain evidence="1 2">5N</strain>
    </source>
</reference>
<protein>
    <submittedName>
        <fullName evidence="1">IS6 family transposase</fullName>
    </submittedName>
</protein>
<dbReference type="AlphaFoldDB" id="A0A972SMT8"/>
<feature type="non-terminal residue" evidence="1">
    <location>
        <position position="52"/>
    </location>
</feature>
<accession>A0A972SMT8</accession>
<proteinExistence type="predicted"/>
<dbReference type="EMBL" id="WOEZ01000111">
    <property type="protein sequence ID" value="NPT56970.1"/>
    <property type="molecule type" value="Genomic_DNA"/>
</dbReference>
<evidence type="ECO:0000313" key="1">
    <source>
        <dbReference type="EMBL" id="NPT56970.1"/>
    </source>
</evidence>
<keyword evidence="2" id="KW-1185">Reference proteome</keyword>
<organism evidence="1 2">
    <name type="scientific">Paraburkholderia elongata</name>
    <dbReference type="NCBI Taxonomy" id="2675747"/>
    <lineage>
        <taxon>Bacteria</taxon>
        <taxon>Pseudomonadati</taxon>
        <taxon>Pseudomonadota</taxon>
        <taxon>Betaproteobacteria</taxon>
        <taxon>Burkholderiales</taxon>
        <taxon>Burkholderiaceae</taxon>
        <taxon>Paraburkholderia</taxon>
    </lineage>
</organism>